<dbReference type="Gene3D" id="3.50.50.60">
    <property type="entry name" value="FAD/NAD(P)-binding domain"/>
    <property type="match status" value="2"/>
</dbReference>
<gene>
    <name evidence="5" type="ORF">SAMN04488135_102273</name>
</gene>
<organism evidence="5 6">
    <name type="scientific">Pollutimonas bauzanensis</name>
    <dbReference type="NCBI Taxonomy" id="658167"/>
    <lineage>
        <taxon>Bacteria</taxon>
        <taxon>Pseudomonadati</taxon>
        <taxon>Pseudomonadota</taxon>
        <taxon>Betaproteobacteria</taxon>
        <taxon>Burkholderiales</taxon>
        <taxon>Alcaligenaceae</taxon>
        <taxon>Pollutimonas</taxon>
    </lineage>
</organism>
<evidence type="ECO:0000256" key="1">
    <source>
        <dbReference type="ARBA" id="ARBA00007532"/>
    </source>
</evidence>
<dbReference type="Proteomes" id="UP000184226">
    <property type="component" value="Unassembled WGS sequence"/>
</dbReference>
<dbReference type="AlphaFoldDB" id="A0A1M5QH91"/>
<dbReference type="GO" id="GO:0004148">
    <property type="term" value="F:dihydrolipoyl dehydrogenase (NADH) activity"/>
    <property type="evidence" value="ECO:0007669"/>
    <property type="project" value="TreeGrafter"/>
</dbReference>
<dbReference type="RefSeq" id="WP_073101919.1">
    <property type="nucleotide sequence ID" value="NZ_FQXE01000002.1"/>
</dbReference>
<comment type="similarity">
    <text evidence="1">Belongs to the class-I pyridine nucleotide-disulfide oxidoreductase family.</text>
</comment>
<dbReference type="GO" id="GO:0006103">
    <property type="term" value="P:2-oxoglutarate metabolic process"/>
    <property type="evidence" value="ECO:0007669"/>
    <property type="project" value="TreeGrafter"/>
</dbReference>
<dbReference type="Pfam" id="PF07992">
    <property type="entry name" value="Pyr_redox_2"/>
    <property type="match status" value="1"/>
</dbReference>
<dbReference type="EMBL" id="FQXE01000002">
    <property type="protein sequence ID" value="SHH13246.1"/>
    <property type="molecule type" value="Genomic_DNA"/>
</dbReference>
<evidence type="ECO:0000313" key="5">
    <source>
        <dbReference type="EMBL" id="SHH13246.1"/>
    </source>
</evidence>
<protein>
    <recommendedName>
        <fullName evidence="3">Dihydrolipoamide dehydrogenase</fullName>
    </recommendedName>
</protein>
<reference evidence="5 6" key="1">
    <citation type="submission" date="2016-11" db="EMBL/GenBank/DDBJ databases">
        <authorList>
            <person name="Jaros S."/>
            <person name="Januszkiewicz K."/>
            <person name="Wedrychowicz H."/>
        </authorList>
    </citation>
    <scope>NUCLEOTIDE SEQUENCE [LARGE SCALE GENOMIC DNA]</scope>
    <source>
        <strain evidence="5 6">CGMCC 1.10190</strain>
    </source>
</reference>
<accession>A0A1M5QH91</accession>
<dbReference type="InterPro" id="IPR036188">
    <property type="entry name" value="FAD/NAD-bd_sf"/>
</dbReference>
<dbReference type="PANTHER" id="PTHR22912:SF217">
    <property type="entry name" value="DIHYDROLIPOYL DEHYDROGENASE"/>
    <property type="match status" value="1"/>
</dbReference>
<dbReference type="OrthoDB" id="178496at2"/>
<proteinExistence type="inferred from homology"/>
<dbReference type="InterPro" id="IPR050151">
    <property type="entry name" value="Class-I_Pyr_Nuc-Dis_Oxidored"/>
</dbReference>
<keyword evidence="2" id="KW-0520">NAD</keyword>
<evidence type="ECO:0000256" key="2">
    <source>
        <dbReference type="ARBA" id="ARBA00023027"/>
    </source>
</evidence>
<evidence type="ECO:0000256" key="3">
    <source>
        <dbReference type="ARBA" id="ARBA00031281"/>
    </source>
</evidence>
<sequence length="183" mass="19228">MTQEKFDLAVMGGGPGGYAAAIRAAHIVLATGARAMAPVEPDGRLAVGSGAIGIEFASFYRSLGAEVTVVEVRDRILPVEDAEISAFAHKAFERQGMKLLASSVVSLQKQADGIIAVIDTKGAKIEIRTERVIAAWCRSGEPGVYAIGYANSPHLPVGTVHGTTDGRKLCDAATAPVAKYRRH</sequence>
<dbReference type="GO" id="GO:0050660">
    <property type="term" value="F:flavin adenine dinucleotide binding"/>
    <property type="evidence" value="ECO:0007669"/>
    <property type="project" value="TreeGrafter"/>
</dbReference>
<feature type="domain" description="FAD/NAD(P)-binding" evidence="4">
    <location>
        <begin position="46"/>
        <end position="128"/>
    </location>
</feature>
<dbReference type="PANTHER" id="PTHR22912">
    <property type="entry name" value="DISULFIDE OXIDOREDUCTASE"/>
    <property type="match status" value="1"/>
</dbReference>
<evidence type="ECO:0000313" key="6">
    <source>
        <dbReference type="Proteomes" id="UP000184226"/>
    </source>
</evidence>
<name>A0A1M5QH91_9BURK</name>
<dbReference type="InterPro" id="IPR023753">
    <property type="entry name" value="FAD/NAD-binding_dom"/>
</dbReference>
<dbReference type="STRING" id="658167.SAMN04488135_102273"/>
<evidence type="ECO:0000259" key="4">
    <source>
        <dbReference type="Pfam" id="PF07992"/>
    </source>
</evidence>
<keyword evidence="6" id="KW-1185">Reference proteome</keyword>
<dbReference type="SUPFAM" id="SSF51905">
    <property type="entry name" value="FAD/NAD(P)-binding domain"/>
    <property type="match status" value="1"/>
</dbReference>